<dbReference type="Gene3D" id="1.10.510.10">
    <property type="entry name" value="Transferase(Phosphotransferase) domain 1"/>
    <property type="match status" value="2"/>
</dbReference>
<dbReference type="OrthoDB" id="68483at2759"/>
<keyword evidence="9" id="KW-1185">Reference proteome</keyword>
<evidence type="ECO:0000256" key="6">
    <source>
        <dbReference type="SAM" id="MobiDB-lite"/>
    </source>
</evidence>
<organism evidence="8 9">
    <name type="scientific">Ectocarpus siliculosus</name>
    <name type="common">Brown alga</name>
    <name type="synonym">Conferva siliculosa</name>
    <dbReference type="NCBI Taxonomy" id="2880"/>
    <lineage>
        <taxon>Eukaryota</taxon>
        <taxon>Sar</taxon>
        <taxon>Stramenopiles</taxon>
        <taxon>Ochrophyta</taxon>
        <taxon>PX clade</taxon>
        <taxon>Phaeophyceae</taxon>
        <taxon>Ectocarpales</taxon>
        <taxon>Ectocarpaceae</taxon>
        <taxon>Ectocarpus</taxon>
    </lineage>
</organism>
<keyword evidence="3" id="KW-0547">Nucleotide-binding</keyword>
<evidence type="ECO:0000313" key="8">
    <source>
        <dbReference type="EMBL" id="CBJ27169.1"/>
    </source>
</evidence>
<keyword evidence="2" id="KW-0808">Transferase</keyword>
<dbReference type="PROSITE" id="PS50011">
    <property type="entry name" value="PROTEIN_KINASE_DOM"/>
    <property type="match status" value="1"/>
</dbReference>
<dbReference type="GO" id="GO:0005952">
    <property type="term" value="C:cAMP-dependent protein kinase complex"/>
    <property type="evidence" value="ECO:0007669"/>
    <property type="project" value="TreeGrafter"/>
</dbReference>
<proteinExistence type="predicted"/>
<evidence type="ECO:0000256" key="1">
    <source>
        <dbReference type="ARBA" id="ARBA00022527"/>
    </source>
</evidence>
<dbReference type="InterPro" id="IPR000719">
    <property type="entry name" value="Prot_kinase_dom"/>
</dbReference>
<feature type="region of interest" description="Disordered" evidence="6">
    <location>
        <begin position="241"/>
        <end position="288"/>
    </location>
</feature>
<feature type="domain" description="Protein kinase" evidence="7">
    <location>
        <begin position="1"/>
        <end position="318"/>
    </location>
</feature>
<dbReference type="PROSITE" id="PS00108">
    <property type="entry name" value="PROTEIN_KINASE_ST"/>
    <property type="match status" value="1"/>
</dbReference>
<dbReference type="InterPro" id="IPR008271">
    <property type="entry name" value="Ser/Thr_kinase_AS"/>
</dbReference>
<keyword evidence="5" id="KW-0067">ATP-binding</keyword>
<dbReference type="Pfam" id="PF00069">
    <property type="entry name" value="Pkinase"/>
    <property type="match status" value="1"/>
</dbReference>
<evidence type="ECO:0000259" key="7">
    <source>
        <dbReference type="PROSITE" id="PS50011"/>
    </source>
</evidence>
<dbReference type="PANTHER" id="PTHR24353">
    <property type="entry name" value="CYCLIC NUCLEOTIDE-DEPENDENT PROTEIN KINASE"/>
    <property type="match status" value="1"/>
</dbReference>
<protein>
    <submittedName>
        <fullName evidence="8">Protein kinase domain containing protein</fullName>
    </submittedName>
</protein>
<dbReference type="EMBL" id="FN649733">
    <property type="protein sequence ID" value="CBJ27169.1"/>
    <property type="molecule type" value="Genomic_DNA"/>
</dbReference>
<accession>D7G4S6</accession>
<dbReference type="GO" id="GO:0004691">
    <property type="term" value="F:cAMP-dependent protein kinase activity"/>
    <property type="evidence" value="ECO:0007669"/>
    <property type="project" value="TreeGrafter"/>
</dbReference>
<dbReference type="SMART" id="SM00220">
    <property type="entry name" value="S_TKc"/>
    <property type="match status" value="1"/>
</dbReference>
<reference evidence="8 9" key="1">
    <citation type="journal article" date="2010" name="Nature">
        <title>The Ectocarpus genome and the independent evolution of multicellularity in brown algae.</title>
        <authorList>
            <person name="Cock J.M."/>
            <person name="Sterck L."/>
            <person name="Rouze P."/>
            <person name="Scornet D."/>
            <person name="Allen A.E."/>
            <person name="Amoutzias G."/>
            <person name="Anthouard V."/>
            <person name="Artiguenave F."/>
            <person name="Aury J.M."/>
            <person name="Badger J.H."/>
            <person name="Beszteri B."/>
            <person name="Billiau K."/>
            <person name="Bonnet E."/>
            <person name="Bothwell J.H."/>
            <person name="Bowler C."/>
            <person name="Boyen C."/>
            <person name="Brownlee C."/>
            <person name="Carrano C.J."/>
            <person name="Charrier B."/>
            <person name="Cho G.Y."/>
            <person name="Coelho S.M."/>
            <person name="Collen J."/>
            <person name="Corre E."/>
            <person name="Da Silva C."/>
            <person name="Delage L."/>
            <person name="Delaroque N."/>
            <person name="Dittami S.M."/>
            <person name="Doulbeau S."/>
            <person name="Elias M."/>
            <person name="Farnham G."/>
            <person name="Gachon C.M."/>
            <person name="Gschloessl B."/>
            <person name="Heesch S."/>
            <person name="Jabbari K."/>
            <person name="Jubin C."/>
            <person name="Kawai H."/>
            <person name="Kimura K."/>
            <person name="Kloareg B."/>
            <person name="Kupper F.C."/>
            <person name="Lang D."/>
            <person name="Le Bail A."/>
            <person name="Leblanc C."/>
            <person name="Lerouge P."/>
            <person name="Lohr M."/>
            <person name="Lopez P.J."/>
            <person name="Martens C."/>
            <person name="Maumus F."/>
            <person name="Michel G."/>
            <person name="Miranda-Saavedra D."/>
            <person name="Morales J."/>
            <person name="Moreau H."/>
            <person name="Motomura T."/>
            <person name="Nagasato C."/>
            <person name="Napoli C.A."/>
            <person name="Nelson D.R."/>
            <person name="Nyvall-Collen P."/>
            <person name="Peters A.F."/>
            <person name="Pommier C."/>
            <person name="Potin P."/>
            <person name="Poulain J."/>
            <person name="Quesneville H."/>
            <person name="Read B."/>
            <person name="Rensing S.A."/>
            <person name="Ritter A."/>
            <person name="Rousvoal S."/>
            <person name="Samanta M."/>
            <person name="Samson G."/>
            <person name="Schroeder D.C."/>
            <person name="Segurens B."/>
            <person name="Strittmatter M."/>
            <person name="Tonon T."/>
            <person name="Tregear J.W."/>
            <person name="Valentin K."/>
            <person name="von Dassow P."/>
            <person name="Yamagishi T."/>
            <person name="Van de Peer Y."/>
            <person name="Wincker P."/>
        </authorList>
    </citation>
    <scope>NUCLEOTIDE SEQUENCE [LARGE SCALE GENOMIC DNA]</scope>
    <source>
        <strain evidence="9">Ec32 / CCAP1310/4</strain>
    </source>
</reference>
<dbReference type="OMA" id="VVFAMEY"/>
<dbReference type="EMBL" id="FN648796">
    <property type="protein sequence ID" value="CBJ27169.1"/>
    <property type="molecule type" value="Genomic_DNA"/>
</dbReference>
<evidence type="ECO:0000256" key="2">
    <source>
        <dbReference type="ARBA" id="ARBA00022679"/>
    </source>
</evidence>
<evidence type="ECO:0000256" key="3">
    <source>
        <dbReference type="ARBA" id="ARBA00022741"/>
    </source>
</evidence>
<dbReference type="PANTHER" id="PTHR24353:SF37">
    <property type="entry name" value="CAMP-DEPENDENT PROTEIN KINASE CATALYTIC SUBUNIT PRKX"/>
    <property type="match status" value="1"/>
</dbReference>
<dbReference type="InterPro" id="IPR011009">
    <property type="entry name" value="Kinase-like_dom_sf"/>
</dbReference>
<dbReference type="SUPFAM" id="SSF56112">
    <property type="entry name" value="Protein kinase-like (PK-like)"/>
    <property type="match status" value="1"/>
</dbReference>
<dbReference type="Gene3D" id="3.30.200.20">
    <property type="entry name" value="Phosphorylase Kinase, domain 1"/>
    <property type="match status" value="1"/>
</dbReference>
<sequence>MHLREERHISTKLQGSDFLVRTAGTFQNPRSVVFAMEYLPGGDLYQRLSDKGTLSLRETVAWTAQAVLAIEDLHAKNIVHRDVKPENFLMGKSGTLKLTDFGFARELAPDERLYSQFGTPEYVAAEVLSGGGHGMPVDLWALGVLIYELLVGQTPFKSPSVEEMYERIAAGDYAFPKPPASPACAAAEGSSSNSSLKLCLSSKAAGKSGSSSSNVHKGGVQKQSFSLKKSDSCLSATASKKGGLATAVGPNGADHTRQQAEPAKSKQAQRQEQGTADSNNTSGGGAQDPAAQSLVKALLCLDPSRRPSLPEVKRHPFFAGVDFDGLRAAVRAQADREEEEAVVAAAIEGGDVWVRGQPVVCQSDEMNDNYGGVFVGF</sequence>
<dbReference type="GO" id="GO:0005524">
    <property type="term" value="F:ATP binding"/>
    <property type="evidence" value="ECO:0007669"/>
    <property type="project" value="UniProtKB-KW"/>
</dbReference>
<dbReference type="Proteomes" id="UP000002630">
    <property type="component" value="Linkage Group LG08"/>
</dbReference>
<keyword evidence="1" id="KW-0723">Serine/threonine-protein kinase</keyword>
<gene>
    <name evidence="8" type="primary">PK</name>
    <name evidence="8" type="ORF">Esi_0058_0052</name>
</gene>
<evidence type="ECO:0000256" key="5">
    <source>
        <dbReference type="ARBA" id="ARBA00022840"/>
    </source>
</evidence>
<dbReference type="STRING" id="2880.D7G4S6"/>
<keyword evidence="4 8" id="KW-0418">Kinase</keyword>
<evidence type="ECO:0000256" key="4">
    <source>
        <dbReference type="ARBA" id="ARBA00022777"/>
    </source>
</evidence>
<name>D7G4S6_ECTSI</name>
<dbReference type="InParanoid" id="D7G4S6"/>
<evidence type="ECO:0000313" key="9">
    <source>
        <dbReference type="Proteomes" id="UP000002630"/>
    </source>
</evidence>
<dbReference type="AlphaFoldDB" id="D7G4S6"/>
<feature type="compositionally biased region" description="Polar residues" evidence="6">
    <location>
        <begin position="266"/>
        <end position="281"/>
    </location>
</feature>